<gene>
    <name evidence="2" type="ORF">GQ607_011655</name>
</gene>
<protein>
    <submittedName>
        <fullName evidence="2">Uncharacterized protein</fullName>
    </submittedName>
</protein>
<proteinExistence type="predicted"/>
<feature type="compositionally biased region" description="Polar residues" evidence="1">
    <location>
        <begin position="555"/>
        <end position="567"/>
    </location>
</feature>
<feature type="compositionally biased region" description="Polar residues" evidence="1">
    <location>
        <begin position="1636"/>
        <end position="1647"/>
    </location>
</feature>
<dbReference type="Proteomes" id="UP000434172">
    <property type="component" value="Unassembled WGS sequence"/>
</dbReference>
<evidence type="ECO:0000313" key="2">
    <source>
        <dbReference type="EMBL" id="KAF0321048.1"/>
    </source>
</evidence>
<accession>A0A8H3WAD0</accession>
<feature type="region of interest" description="Disordered" evidence="1">
    <location>
        <begin position="813"/>
        <end position="839"/>
    </location>
</feature>
<dbReference type="OrthoDB" id="4832458at2759"/>
<evidence type="ECO:0000313" key="3">
    <source>
        <dbReference type="Proteomes" id="UP000434172"/>
    </source>
</evidence>
<comment type="caution">
    <text evidence="2">The sequence shown here is derived from an EMBL/GenBank/DDBJ whole genome shotgun (WGS) entry which is preliminary data.</text>
</comment>
<feature type="region of interest" description="Disordered" evidence="1">
    <location>
        <begin position="1316"/>
        <end position="1343"/>
    </location>
</feature>
<feature type="region of interest" description="Disordered" evidence="1">
    <location>
        <begin position="551"/>
        <end position="620"/>
    </location>
</feature>
<organism evidence="2 3">
    <name type="scientific">Colletotrichum asianum</name>
    <dbReference type="NCBI Taxonomy" id="702518"/>
    <lineage>
        <taxon>Eukaryota</taxon>
        <taxon>Fungi</taxon>
        <taxon>Dikarya</taxon>
        <taxon>Ascomycota</taxon>
        <taxon>Pezizomycotina</taxon>
        <taxon>Sordariomycetes</taxon>
        <taxon>Hypocreomycetidae</taxon>
        <taxon>Glomerellales</taxon>
        <taxon>Glomerellaceae</taxon>
        <taxon>Colletotrichum</taxon>
        <taxon>Colletotrichum gloeosporioides species complex</taxon>
    </lineage>
</organism>
<name>A0A8H3WAD0_9PEZI</name>
<feature type="compositionally biased region" description="Acidic residues" evidence="1">
    <location>
        <begin position="1618"/>
        <end position="1633"/>
    </location>
</feature>
<feature type="region of interest" description="Disordered" evidence="1">
    <location>
        <begin position="1604"/>
        <end position="1658"/>
    </location>
</feature>
<sequence length="1658" mass="186995">MSSATPGGGRRNRRGPPSVPANPSAESQVPEEERANIHLPEEVSLVSQCWYDDKYNDSFYEGLPPRGDGHVFRVWALNEADDFVTLSLTNRARVLYDSSHKLRGNCFYTGIDSFSIGPVFMRAKPHSKKAHRQDMSNTFHSGNYKIAGGTKTAFQIIPPMSLLRYQALSEVKAHCAGIQRTDTGDYQKMGKGRANQINQFHQRQLEAFQTGHPCPTSFNDNCLLLDYAFIEDMKPESWAYFRMMMPKIGGKQVPKQLGEVVFSFLARYGYDFVTLNLAVSMCIVWACLVTGPDHGAELAAYHGYDRTRRLLKKVPVPSLASFILYAPHFFRLHEYYRLPAYIHIFRYVHEMYSRDRKLTKEAFDIDKNDINEELVKTLVWEMALQDDDWIEIVPPSWPGSLLPMPTSHGPRVPQSDETTAALLLDDIHTLGFPNYLNESCHGFPPGHADHGKRWISRGIHVHQDWVPNRVTSVSAYRNLHRDISPDIPPSGLVVYLGVGFVTPYLPEAALDPTKDDWELEHIWTAPKTTIRRPWKDCVNVEHLNNELLKAAKNDAQPNDQVENSNVNPAEDRENGSNAVEQREEEGGGAQVAQPGGLELHQGEGDRDPAAAQSENNPAVDHAREVHLIRDSVEEQELGDLNILPRPAHEAVAVEGVIGDKDRRILRRLIKEDLGDDKNVHPLSRIFKYIDVDNESLSKKTVIDHIDMGLKPLNEELEKINEYGRGGKQEENGFVEQVLKPCYELLGLKWPGTLFVAIDELGKLDESLVCVFIKLRAIYESAPVNLVQLGHATEKLQSLQSRLASRTAANRFAFTHGTPSTMNDDEATSPANGRSHKRRKVATEMPRMVELTSTRWMHKHNARIYNRIPTSSGENVSQVHILNTNKQFSSVQLLNRGCRRYLLKDPEDPLTPKSYYVGIDGADFHPMFIQGCGNQPNVMGNHNRGASFVLGKVKKSRNLLIPPCDMLRSGQMTFLKCQTRSNDPVPRVGYDSQESLSEKLREYKTQQTMSFCNGFACSVLVQDSDLKLDYNALPHTAPESWALFRMKMPKIAGKVVPPALLNELTSFLAKYPKDMVDLTFSLSMAILWCRLASAPGHQPELCVIQPNSFLSEGLASHLVPLPSLAVFLLYSSHFFRFHEQHGLAAYGHIFRYVTAMYSNDVHLNSVFWINNNHIDEKKVAQLVALIKFEESDWMEVVPPSWEGSRLTMPGNSGCRAARSEATTAWLMLPDIHTIGLPFYGNEMRDGLGDVYRRIFVHNSWMTPAVLAGNCLIHEAREDTYFRAKDIELPMFSERTRLWSAPSTAVRGLWRETVSPVDGRLGQVPTDSNVHDGLSQMPETPPRARPDTPGILAPVKSFAQKVVVQFRLAQKEGLISPNVHLGDRGLTWDGMQEQLKYTGRLPANISITEMVTKDAAQQADLLSRKDCAMLRRLHNDMYTERDLPSCIRPFKLAIDPSGNDHTKSRVVPLLRDLGRPLVSHMNQIAAYLDQPEHSEDAFAKHIINPCCMLLGIDHPEGSAHGHRLILLVSLEVGMAITDIMHISMSNSPGSLKNAIRRLKHSDKFLPLWRFLMFRDRLMGVNFDEQRELVWEMAFGNPYNLEVDSIETEDEECEFSKEESESSESESESECSEESEPSQGDSDSSDNDPSWTEDRRNGKGV</sequence>
<feature type="compositionally biased region" description="Basic and acidic residues" evidence="1">
    <location>
        <begin position="569"/>
        <end position="585"/>
    </location>
</feature>
<reference evidence="2 3" key="1">
    <citation type="submission" date="2019-12" db="EMBL/GenBank/DDBJ databases">
        <title>A genome sequence resource for the geographically widespread anthracnose pathogen Colletotrichum asianum.</title>
        <authorList>
            <person name="Meng Y."/>
        </authorList>
    </citation>
    <scope>NUCLEOTIDE SEQUENCE [LARGE SCALE GENOMIC DNA]</scope>
    <source>
        <strain evidence="2 3">ICMP 18580</strain>
    </source>
</reference>
<feature type="region of interest" description="Disordered" evidence="1">
    <location>
        <begin position="1"/>
        <end position="36"/>
    </location>
</feature>
<dbReference type="EMBL" id="WOWK01000075">
    <property type="protein sequence ID" value="KAF0321048.1"/>
    <property type="molecule type" value="Genomic_DNA"/>
</dbReference>
<evidence type="ECO:0000256" key="1">
    <source>
        <dbReference type="SAM" id="MobiDB-lite"/>
    </source>
</evidence>
<keyword evidence="3" id="KW-1185">Reference proteome</keyword>
<feature type="compositionally biased region" description="Basic and acidic residues" evidence="1">
    <location>
        <begin position="1649"/>
        <end position="1658"/>
    </location>
</feature>
<feature type="non-terminal residue" evidence="2">
    <location>
        <position position="1"/>
    </location>
</feature>